<proteinExistence type="predicted"/>
<reference evidence="3" key="1">
    <citation type="journal article" date="2020" name="Nature">
        <title>Giant virus diversity and host interactions through global metagenomics.</title>
        <authorList>
            <person name="Schulz F."/>
            <person name="Roux S."/>
            <person name="Paez-Espino D."/>
            <person name="Jungbluth S."/>
            <person name="Walsh D.A."/>
            <person name="Denef V.J."/>
            <person name="McMahon K.D."/>
            <person name="Konstantinidis K.T."/>
            <person name="Eloe-Fadrosh E.A."/>
            <person name="Kyrpides N.C."/>
            <person name="Woyke T."/>
        </authorList>
    </citation>
    <scope>NUCLEOTIDE SEQUENCE</scope>
    <source>
        <strain evidence="3">GVMAG-M-3300027708-5</strain>
    </source>
</reference>
<accession>A0A6C0JLK9</accession>
<dbReference type="InterPro" id="IPR001841">
    <property type="entry name" value="Znf_RING"/>
</dbReference>
<dbReference type="InterPro" id="IPR013083">
    <property type="entry name" value="Znf_RING/FYVE/PHD"/>
</dbReference>
<organism evidence="3">
    <name type="scientific">viral metagenome</name>
    <dbReference type="NCBI Taxonomy" id="1070528"/>
    <lineage>
        <taxon>unclassified sequences</taxon>
        <taxon>metagenomes</taxon>
        <taxon>organismal metagenomes</taxon>
    </lineage>
</organism>
<dbReference type="AlphaFoldDB" id="A0A6C0JLK9"/>
<dbReference type="Gene3D" id="3.30.40.10">
    <property type="entry name" value="Zinc/RING finger domain, C3HC4 (zinc finger)"/>
    <property type="match status" value="1"/>
</dbReference>
<name>A0A6C0JLK9_9ZZZZ</name>
<protein>
    <recommendedName>
        <fullName evidence="2">RING-type domain-containing protein</fullName>
    </recommendedName>
</protein>
<feature type="domain" description="RING-type" evidence="2">
    <location>
        <begin position="234"/>
        <end position="270"/>
    </location>
</feature>
<keyword evidence="1" id="KW-0175">Coiled coil</keyword>
<dbReference type="EMBL" id="MN740404">
    <property type="protein sequence ID" value="QHU04718.1"/>
    <property type="molecule type" value="Genomic_DNA"/>
</dbReference>
<dbReference type="SUPFAM" id="SSF57850">
    <property type="entry name" value="RING/U-box"/>
    <property type="match status" value="1"/>
</dbReference>
<evidence type="ECO:0000259" key="2">
    <source>
        <dbReference type="PROSITE" id="PS50089"/>
    </source>
</evidence>
<sequence length="274" mass="32280">MICFLENHHKPASTNCTMAPTRHEGFVRAFEKFMEYVYVLSRNENMIEYTLTSFTTNQRCCDHEYMLRIPRESVVYDILSNDPAIENCRVVRRQDIPTIEEMREHVHDSFACHSLTKNGIIMSFVDMVDMGFTDNDQVNGDFYAKVEVCYHKSHIPFRMPLTPLEESKKKIVVLETRINILKNELEEKQLESDNNRRLIKRERKLAKEKYSKLVEKMQIKMRGFYKDSEKPEDCPVCYEVIDSAKLKVPGCWHFICTDCSGRCTVCPICREQYV</sequence>
<feature type="coiled-coil region" evidence="1">
    <location>
        <begin position="164"/>
        <end position="198"/>
    </location>
</feature>
<evidence type="ECO:0000256" key="1">
    <source>
        <dbReference type="SAM" id="Coils"/>
    </source>
</evidence>
<evidence type="ECO:0000313" key="3">
    <source>
        <dbReference type="EMBL" id="QHU04718.1"/>
    </source>
</evidence>
<dbReference type="PROSITE" id="PS50089">
    <property type="entry name" value="ZF_RING_2"/>
    <property type="match status" value="1"/>
</dbReference>